<dbReference type="PANTHER" id="PTHR30426">
    <property type="entry name" value="4-HYDROXY-3-METHYLBUT-2-ENYL DIPHOSPHATE REDUCTASE"/>
    <property type="match status" value="1"/>
</dbReference>
<keyword evidence="1 6" id="KW-0004">4Fe-4S</keyword>
<evidence type="ECO:0000256" key="1">
    <source>
        <dbReference type="ARBA" id="ARBA00022485"/>
    </source>
</evidence>
<sequence>MELIVAKSAGFCFGVKNAMDKALKTAEEEKNVKTLGPIIHNPDAVNLLEKKGIFVVESIDDVKPEDTVIIRSHGIGKKELLDLKEKGVNVIDATCPYVKNIHNIVEQNYSKGYKIVIIGDSEHPEVKGINGWCDNSAIIIKDVDEVNEEKFKNQKVCVVAQTTFNLKKWHLIASKIIFYAKESLVINTICSATEIRQKETEEIAKNVDLMIVIGGKNSSNTKKLYDISKDNCENVIFIENADELEVEKVKDYEKIGITAGASTPQFVIEKVIEKLSNIIDLDEEVSNEDIDYFSDFKRLEVGDIIKGKVIHVTENEVYFDIGYKSDGILLKEEVDSFVNLKEQFKLGEVYDVEVIKLNDGEGNVLLSRKNIERMEFIEKLKQCKLDGTLIEVEIVKSIRGGFECRIGDIKCFMPLSHSGLSFQDSLESIVGKKFKVNILEVKEDENVEIIVSRKDVAKQEKLEKARKKIESLKEGDVQKGKIKTIIDSGVFVDANDYDVFIPISELSWKKIQKPSDVVNIGDNVEFMIIKIDRAMVKVTGSIKRTMETPWEKFTKKYSVGDIIEGKIVGFADFGAFVELEDGVQGLVHISNMSYIKINRPQDIARIGQKVKVKIIDIDYENKKISLSMKDAKSKVTG</sequence>
<feature type="domain" description="S1 motif" evidence="7">
    <location>
        <begin position="302"/>
        <end position="369"/>
    </location>
</feature>
<dbReference type="InterPro" id="IPR003451">
    <property type="entry name" value="LytB/IspH"/>
</dbReference>
<accession>A0A1H5UN67</accession>
<dbReference type="FunFam" id="2.40.50.140:FF:000103">
    <property type="entry name" value="protein RRP5 homolog"/>
    <property type="match status" value="1"/>
</dbReference>
<feature type="binding site" evidence="6">
    <location>
        <position position="190"/>
    </location>
    <ligand>
        <name>[4Fe-4S] cluster</name>
        <dbReference type="ChEBI" id="CHEBI:49883"/>
    </ligand>
</feature>
<feature type="binding site" evidence="6">
    <location>
        <position position="40"/>
    </location>
    <ligand>
        <name>dimethylallyl diphosphate</name>
        <dbReference type="ChEBI" id="CHEBI:57623"/>
    </ligand>
</feature>
<dbReference type="SUPFAM" id="SSF50249">
    <property type="entry name" value="Nucleic acid-binding proteins"/>
    <property type="match status" value="4"/>
</dbReference>
<dbReference type="GO" id="GO:0003676">
    <property type="term" value="F:nucleic acid binding"/>
    <property type="evidence" value="ECO:0007669"/>
    <property type="project" value="InterPro"/>
</dbReference>
<feature type="binding site" evidence="6">
    <location>
        <position position="123"/>
    </location>
    <ligand>
        <name>isopentenyl diphosphate</name>
        <dbReference type="ChEBI" id="CHEBI:128769"/>
    </ligand>
</feature>
<proteinExistence type="inferred from homology"/>
<keyword evidence="6" id="KW-0560">Oxidoreductase</keyword>
<feature type="binding site" evidence="6">
    <location>
        <position position="219"/>
    </location>
    <ligand>
        <name>isopentenyl diphosphate</name>
        <dbReference type="ChEBI" id="CHEBI:128769"/>
    </ligand>
</feature>
<name>A0A1H5UN67_9CLOT</name>
<feature type="binding site" evidence="6">
    <location>
        <position position="220"/>
    </location>
    <ligand>
        <name>dimethylallyl diphosphate</name>
        <dbReference type="ChEBI" id="CHEBI:57623"/>
    </ligand>
</feature>
<evidence type="ECO:0000256" key="2">
    <source>
        <dbReference type="ARBA" id="ARBA00022723"/>
    </source>
</evidence>
<feature type="binding site" evidence="6">
    <location>
        <position position="218"/>
    </location>
    <ligand>
        <name>dimethylallyl diphosphate</name>
        <dbReference type="ChEBI" id="CHEBI:57623"/>
    </ligand>
</feature>
<feature type="binding site" evidence="6">
    <location>
        <position position="40"/>
    </location>
    <ligand>
        <name>(2E)-4-hydroxy-3-methylbut-2-enyl diphosphate</name>
        <dbReference type="ChEBI" id="CHEBI:128753"/>
    </ligand>
</feature>
<comment type="pathway">
    <text evidence="6">Isoprenoid biosynthesis; isopentenyl diphosphate biosynthesis via DXP pathway; isopentenyl diphosphate from 1-deoxy-D-xylulose 5-phosphate: step 6/6.</text>
</comment>
<dbReference type="InterPro" id="IPR035104">
    <property type="entry name" value="Ribosomal_protein_S1-like"/>
</dbReference>
<dbReference type="EMBL" id="FNUK01000010">
    <property type="protein sequence ID" value="SEF76456.1"/>
    <property type="molecule type" value="Genomic_DNA"/>
</dbReference>
<feature type="active site" description="Proton donor" evidence="6">
    <location>
        <position position="125"/>
    </location>
</feature>
<comment type="function">
    <text evidence="5">Binds mRNA; thus facilitating recognition of the initiation point. It is needed to translate mRNA with a short Shine-Dalgarno (SD) purine-rich sequence.</text>
</comment>
<dbReference type="GO" id="GO:0046872">
    <property type="term" value="F:metal ion binding"/>
    <property type="evidence" value="ECO:0007669"/>
    <property type="project" value="UniProtKB-KW"/>
</dbReference>
<feature type="binding site" evidence="6">
    <location>
        <position position="73"/>
    </location>
    <ligand>
        <name>(2E)-4-hydroxy-3-methylbut-2-enyl diphosphate</name>
        <dbReference type="ChEBI" id="CHEBI:128753"/>
    </ligand>
</feature>
<dbReference type="NCBIfam" id="TIGR00216">
    <property type="entry name" value="ispH_lytB"/>
    <property type="match status" value="1"/>
</dbReference>
<dbReference type="AlphaFoldDB" id="A0A1H5UN67"/>
<feature type="binding site" evidence="6">
    <location>
        <position position="162"/>
    </location>
    <ligand>
        <name>(2E)-4-hydroxy-3-methylbut-2-enyl diphosphate</name>
        <dbReference type="ChEBI" id="CHEBI:128753"/>
    </ligand>
</feature>
<feature type="binding site" evidence="6">
    <location>
        <position position="220"/>
    </location>
    <ligand>
        <name>(2E)-4-hydroxy-3-methylbut-2-enyl diphosphate</name>
        <dbReference type="ChEBI" id="CHEBI:128753"/>
    </ligand>
</feature>
<dbReference type="PROSITE" id="PS50126">
    <property type="entry name" value="S1"/>
    <property type="match status" value="3"/>
</dbReference>
<dbReference type="GO" id="GO:0050992">
    <property type="term" value="P:dimethylallyl diphosphate biosynthetic process"/>
    <property type="evidence" value="ECO:0007669"/>
    <property type="project" value="UniProtKB-UniRule"/>
</dbReference>
<feature type="binding site" evidence="6">
    <location>
        <position position="123"/>
    </location>
    <ligand>
        <name>dimethylallyl diphosphate</name>
        <dbReference type="ChEBI" id="CHEBI:57623"/>
    </ligand>
</feature>
<keyword evidence="6" id="KW-0414">Isoprene biosynthesis</keyword>
<dbReference type="Gene3D" id="3.40.50.11270">
    <property type="match status" value="1"/>
</dbReference>
<dbReference type="GO" id="GO:0016114">
    <property type="term" value="P:terpenoid biosynthetic process"/>
    <property type="evidence" value="ECO:0007669"/>
    <property type="project" value="UniProtKB-UniRule"/>
</dbReference>
<dbReference type="NCBIfam" id="NF002187">
    <property type="entry name" value="PRK01045.1-1"/>
    <property type="match status" value="1"/>
</dbReference>
<dbReference type="Proteomes" id="UP000242850">
    <property type="component" value="Unassembled WGS sequence"/>
</dbReference>
<feature type="domain" description="S1 motif" evidence="7">
    <location>
        <begin position="475"/>
        <end position="543"/>
    </location>
</feature>
<comment type="pathway">
    <text evidence="6">Isoprenoid biosynthesis; dimethylallyl diphosphate biosynthesis; dimethylallyl diphosphate from (2E)-4-hydroxy-3-methylbutenyl diphosphate: step 1/1.</text>
</comment>
<keyword evidence="4 6" id="KW-0411">Iron-sulfur</keyword>
<evidence type="ECO:0000256" key="4">
    <source>
        <dbReference type="ARBA" id="ARBA00023014"/>
    </source>
</evidence>
<keyword evidence="3 6" id="KW-0408">Iron</keyword>
<feature type="binding site" evidence="6">
    <location>
        <position position="73"/>
    </location>
    <ligand>
        <name>isopentenyl diphosphate</name>
        <dbReference type="ChEBI" id="CHEBI:128769"/>
    </ligand>
</feature>
<dbReference type="EC" id="1.17.7.4" evidence="6"/>
<feature type="binding site" evidence="6">
    <location>
        <position position="219"/>
    </location>
    <ligand>
        <name>dimethylallyl diphosphate</name>
        <dbReference type="ChEBI" id="CHEBI:57623"/>
    </ligand>
</feature>
<protein>
    <recommendedName>
        <fullName evidence="6">4-hydroxy-3-methylbut-2-enyl diphosphate reductase</fullName>
        <shortName evidence="6">HMBPP reductase</shortName>
        <ecNumber evidence="6">1.17.7.4</ecNumber>
    </recommendedName>
</protein>
<evidence type="ECO:0000256" key="6">
    <source>
        <dbReference type="HAMAP-Rule" id="MF_00191"/>
    </source>
</evidence>
<dbReference type="PRINTS" id="PR00681">
    <property type="entry name" value="RIBOSOMALS1"/>
</dbReference>
<comment type="function">
    <text evidence="6">Catalyzes the conversion of 1-hydroxy-2-methyl-2-(E)-butenyl 4-diphosphate (HMBPP) into a mixture of isopentenyl diphosphate (IPP) and dimethylallyl diphosphate (DMAPP). Acts in the terminal step of the DOXP/MEP pathway for isoprenoid precursor biosynthesis.</text>
</comment>
<dbReference type="NCBIfam" id="NF000907">
    <property type="entry name" value="PRK00087.1"/>
    <property type="match status" value="1"/>
</dbReference>
<dbReference type="SMART" id="SM00316">
    <property type="entry name" value="S1"/>
    <property type="match status" value="4"/>
</dbReference>
<dbReference type="CDD" id="cd13944">
    <property type="entry name" value="lytB_ispH"/>
    <property type="match status" value="1"/>
</dbReference>
<feature type="binding site" evidence="6">
    <location>
        <position position="220"/>
    </location>
    <ligand>
        <name>isopentenyl diphosphate</name>
        <dbReference type="ChEBI" id="CHEBI:128769"/>
    </ligand>
</feature>
<dbReference type="HAMAP" id="MF_00191">
    <property type="entry name" value="IspH"/>
    <property type="match status" value="1"/>
</dbReference>
<keyword evidence="2 6" id="KW-0479">Metal-binding</keyword>
<dbReference type="OrthoDB" id="9804077at2"/>
<reference evidence="9" key="1">
    <citation type="submission" date="2016-10" db="EMBL/GenBank/DDBJ databases">
        <authorList>
            <person name="Varghese N."/>
            <person name="Submissions S."/>
        </authorList>
    </citation>
    <scope>NUCLEOTIDE SEQUENCE [LARGE SCALE GENOMIC DNA]</scope>
    <source>
        <strain evidence="9">DSM 5463</strain>
    </source>
</reference>
<feature type="binding site" evidence="6">
    <location>
        <position position="219"/>
    </location>
    <ligand>
        <name>(2E)-4-hydroxy-3-methylbut-2-enyl diphosphate</name>
        <dbReference type="ChEBI" id="CHEBI:128753"/>
    </ligand>
</feature>
<feature type="binding site" evidence="6">
    <location>
        <position position="218"/>
    </location>
    <ligand>
        <name>isopentenyl diphosphate</name>
        <dbReference type="ChEBI" id="CHEBI:128769"/>
    </ligand>
</feature>
<evidence type="ECO:0000259" key="7">
    <source>
        <dbReference type="PROSITE" id="PS50126"/>
    </source>
</evidence>
<comment type="catalytic activity">
    <reaction evidence="6">
        <text>isopentenyl diphosphate + 2 oxidized [2Fe-2S]-[ferredoxin] + H2O = (2E)-4-hydroxy-3-methylbut-2-enyl diphosphate + 2 reduced [2Fe-2S]-[ferredoxin] + 2 H(+)</text>
        <dbReference type="Rhea" id="RHEA:24488"/>
        <dbReference type="Rhea" id="RHEA-COMP:10000"/>
        <dbReference type="Rhea" id="RHEA-COMP:10001"/>
        <dbReference type="ChEBI" id="CHEBI:15377"/>
        <dbReference type="ChEBI" id="CHEBI:15378"/>
        <dbReference type="ChEBI" id="CHEBI:33737"/>
        <dbReference type="ChEBI" id="CHEBI:33738"/>
        <dbReference type="ChEBI" id="CHEBI:128753"/>
        <dbReference type="ChEBI" id="CHEBI:128769"/>
        <dbReference type="EC" id="1.17.7.4"/>
    </reaction>
</comment>
<dbReference type="GO" id="GO:0051745">
    <property type="term" value="F:4-hydroxy-3-methylbut-2-enyl diphosphate reductase activity"/>
    <property type="evidence" value="ECO:0007669"/>
    <property type="project" value="UniProtKB-UniRule"/>
</dbReference>
<feature type="domain" description="S1 motif" evidence="7">
    <location>
        <begin position="560"/>
        <end position="629"/>
    </location>
</feature>
<evidence type="ECO:0000313" key="9">
    <source>
        <dbReference type="Proteomes" id="UP000242850"/>
    </source>
</evidence>
<comment type="catalytic activity">
    <reaction evidence="6">
        <text>dimethylallyl diphosphate + 2 oxidized [2Fe-2S]-[ferredoxin] + H2O = (2E)-4-hydroxy-3-methylbut-2-enyl diphosphate + 2 reduced [2Fe-2S]-[ferredoxin] + 2 H(+)</text>
        <dbReference type="Rhea" id="RHEA:24825"/>
        <dbReference type="Rhea" id="RHEA-COMP:10000"/>
        <dbReference type="Rhea" id="RHEA-COMP:10001"/>
        <dbReference type="ChEBI" id="CHEBI:15377"/>
        <dbReference type="ChEBI" id="CHEBI:15378"/>
        <dbReference type="ChEBI" id="CHEBI:33737"/>
        <dbReference type="ChEBI" id="CHEBI:33738"/>
        <dbReference type="ChEBI" id="CHEBI:57623"/>
        <dbReference type="ChEBI" id="CHEBI:128753"/>
        <dbReference type="EC" id="1.17.7.4"/>
    </reaction>
</comment>
<feature type="binding site" evidence="6">
    <location>
        <position position="40"/>
    </location>
    <ligand>
        <name>isopentenyl diphosphate</name>
        <dbReference type="ChEBI" id="CHEBI:128769"/>
    </ligand>
</feature>
<feature type="binding site" evidence="6">
    <location>
        <position position="262"/>
    </location>
    <ligand>
        <name>isopentenyl diphosphate</name>
        <dbReference type="ChEBI" id="CHEBI:128769"/>
    </ligand>
</feature>
<evidence type="ECO:0000256" key="3">
    <source>
        <dbReference type="ARBA" id="ARBA00023004"/>
    </source>
</evidence>
<dbReference type="RefSeq" id="WP_103895927.1">
    <property type="nucleotide sequence ID" value="NZ_FNUK01000010.1"/>
</dbReference>
<comment type="cofactor">
    <cofactor evidence="6">
        <name>[4Fe-4S] cluster</name>
        <dbReference type="ChEBI" id="CHEBI:49883"/>
    </cofactor>
    <text evidence="6">Binds 1 [4Fe-4S] cluster per subunit.</text>
</comment>
<dbReference type="Gene3D" id="3.40.1010.20">
    <property type="entry name" value="4-hydroxy-3-methylbut-2-enyl diphosphate reductase, catalytic domain"/>
    <property type="match status" value="2"/>
</dbReference>
<feature type="binding site" evidence="6">
    <location>
        <position position="262"/>
    </location>
    <ligand>
        <name>(2E)-4-hydroxy-3-methylbut-2-enyl diphosphate</name>
        <dbReference type="ChEBI" id="CHEBI:128753"/>
    </ligand>
</feature>
<dbReference type="Pfam" id="PF02401">
    <property type="entry name" value="LYTB"/>
    <property type="match status" value="1"/>
</dbReference>
<feature type="binding site" evidence="6">
    <location>
        <position position="95"/>
    </location>
    <ligand>
        <name>[4Fe-4S] cluster</name>
        <dbReference type="ChEBI" id="CHEBI:49883"/>
    </ligand>
</feature>
<dbReference type="UniPathway" id="UPA00056">
    <property type="reaction ID" value="UER00097"/>
</dbReference>
<gene>
    <name evidence="6" type="primary">ispH</name>
    <name evidence="8" type="ORF">SAMN05660865_00948</name>
</gene>
<feature type="binding site" evidence="6">
    <location>
        <position position="218"/>
    </location>
    <ligand>
        <name>(2E)-4-hydroxy-3-methylbut-2-enyl diphosphate</name>
        <dbReference type="ChEBI" id="CHEBI:128753"/>
    </ligand>
</feature>
<dbReference type="UniPathway" id="UPA00059">
    <property type="reaction ID" value="UER00105"/>
</dbReference>
<dbReference type="CDD" id="cd05687">
    <property type="entry name" value="S1_RPS1_repeat_ec1_hs1"/>
    <property type="match status" value="1"/>
</dbReference>
<feature type="binding site" evidence="6">
    <location>
        <position position="123"/>
    </location>
    <ligand>
        <name>(2E)-4-hydroxy-3-methylbut-2-enyl diphosphate</name>
        <dbReference type="ChEBI" id="CHEBI:128753"/>
    </ligand>
</feature>
<feature type="binding site" evidence="6">
    <location>
        <position position="12"/>
    </location>
    <ligand>
        <name>[4Fe-4S] cluster</name>
        <dbReference type="ChEBI" id="CHEBI:49883"/>
    </ligand>
</feature>
<keyword evidence="9" id="KW-1185">Reference proteome</keyword>
<dbReference type="InterPro" id="IPR012340">
    <property type="entry name" value="NA-bd_OB-fold"/>
</dbReference>
<dbReference type="Pfam" id="PF00575">
    <property type="entry name" value="S1"/>
    <property type="match status" value="3"/>
</dbReference>
<dbReference type="CDD" id="cd04465">
    <property type="entry name" value="S1_RPS1_repeat_ec2_hs2"/>
    <property type="match status" value="1"/>
</dbReference>
<dbReference type="Gene3D" id="2.40.50.140">
    <property type="entry name" value="Nucleic acid-binding proteins"/>
    <property type="match status" value="3"/>
</dbReference>
<dbReference type="GO" id="GO:0051539">
    <property type="term" value="F:4 iron, 4 sulfur cluster binding"/>
    <property type="evidence" value="ECO:0007669"/>
    <property type="project" value="UniProtKB-UniRule"/>
</dbReference>
<organism evidence="8 9">
    <name type="scientific">Caloramator fervidus</name>
    <dbReference type="NCBI Taxonomy" id="29344"/>
    <lineage>
        <taxon>Bacteria</taxon>
        <taxon>Bacillati</taxon>
        <taxon>Bacillota</taxon>
        <taxon>Clostridia</taxon>
        <taxon>Eubacteriales</taxon>
        <taxon>Clostridiaceae</taxon>
        <taxon>Caloramator</taxon>
    </lineage>
</organism>
<feature type="binding site" evidence="6">
    <location>
        <position position="73"/>
    </location>
    <ligand>
        <name>dimethylallyl diphosphate</name>
        <dbReference type="ChEBI" id="CHEBI:57623"/>
    </ligand>
</feature>
<dbReference type="PANTHER" id="PTHR30426:SF0">
    <property type="entry name" value="4-HYDROXY-3-METHYLBUT-2-ENYL DIPHOSPHATE REDUCTASE"/>
    <property type="match status" value="1"/>
</dbReference>
<comment type="similarity">
    <text evidence="6">Belongs to the IspH family.</text>
</comment>
<evidence type="ECO:0000313" key="8">
    <source>
        <dbReference type="EMBL" id="SEF76456.1"/>
    </source>
</evidence>
<dbReference type="GO" id="GO:0019288">
    <property type="term" value="P:isopentenyl diphosphate biosynthetic process, methylerythritol 4-phosphate pathway"/>
    <property type="evidence" value="ECO:0007669"/>
    <property type="project" value="UniProtKB-UniRule"/>
</dbReference>
<evidence type="ECO:0000256" key="5">
    <source>
        <dbReference type="ARBA" id="ARBA00025604"/>
    </source>
</evidence>
<feature type="binding site" evidence="6">
    <location>
        <position position="262"/>
    </location>
    <ligand>
        <name>dimethylallyl diphosphate</name>
        <dbReference type="ChEBI" id="CHEBI:57623"/>
    </ligand>
</feature>
<dbReference type="InterPro" id="IPR003029">
    <property type="entry name" value="S1_domain"/>
</dbReference>